<dbReference type="SUPFAM" id="SSF51735">
    <property type="entry name" value="NAD(P)-binding Rossmann-fold domains"/>
    <property type="match status" value="1"/>
</dbReference>
<dbReference type="InterPro" id="IPR036291">
    <property type="entry name" value="NAD(P)-bd_dom_sf"/>
</dbReference>
<evidence type="ECO:0008006" key="7">
    <source>
        <dbReference type="Google" id="ProtNLM"/>
    </source>
</evidence>
<evidence type="ECO:0000256" key="1">
    <source>
        <dbReference type="ARBA" id="ARBA00006484"/>
    </source>
</evidence>
<dbReference type="PRINTS" id="PR00080">
    <property type="entry name" value="SDRFAMILY"/>
</dbReference>
<dbReference type="CDD" id="cd05323">
    <property type="entry name" value="ADH_SDR_c_like"/>
    <property type="match status" value="1"/>
</dbReference>
<keyword evidence="2" id="KW-0521">NADP</keyword>
<protein>
    <recommendedName>
        <fullName evidence="7">15-hydroxyprostaglandin dehydrogenase [NAD(+)]</fullName>
    </recommendedName>
</protein>
<organism evidence="5 6">
    <name type="scientific">Clonostachys solani</name>
    <dbReference type="NCBI Taxonomy" id="160281"/>
    <lineage>
        <taxon>Eukaryota</taxon>
        <taxon>Fungi</taxon>
        <taxon>Dikarya</taxon>
        <taxon>Ascomycota</taxon>
        <taxon>Pezizomycotina</taxon>
        <taxon>Sordariomycetes</taxon>
        <taxon>Hypocreomycetidae</taxon>
        <taxon>Hypocreales</taxon>
        <taxon>Bionectriaceae</taxon>
        <taxon>Clonostachys</taxon>
    </lineage>
</organism>
<accession>A0A9N9ZEX2</accession>
<comment type="similarity">
    <text evidence="1 4">Belongs to the short-chain dehydrogenases/reductases (SDR) family.</text>
</comment>
<keyword evidence="3" id="KW-0560">Oxidoreductase</keyword>
<dbReference type="PANTHER" id="PTHR44229">
    <property type="entry name" value="15-HYDROXYPROSTAGLANDIN DEHYDROGENASE [NAD(+)]"/>
    <property type="match status" value="1"/>
</dbReference>
<evidence type="ECO:0000313" key="6">
    <source>
        <dbReference type="Proteomes" id="UP000775872"/>
    </source>
</evidence>
<keyword evidence="6" id="KW-1185">Reference proteome</keyword>
<dbReference type="EMBL" id="CABFOC020000053">
    <property type="protein sequence ID" value="CAH0055050.1"/>
    <property type="molecule type" value="Genomic_DNA"/>
</dbReference>
<dbReference type="PROSITE" id="PS00061">
    <property type="entry name" value="ADH_SHORT"/>
    <property type="match status" value="1"/>
</dbReference>
<name>A0A9N9ZEX2_9HYPO</name>
<evidence type="ECO:0000256" key="2">
    <source>
        <dbReference type="ARBA" id="ARBA00022857"/>
    </source>
</evidence>
<dbReference type="InterPro" id="IPR002347">
    <property type="entry name" value="SDR_fam"/>
</dbReference>
<dbReference type="InterPro" id="IPR020904">
    <property type="entry name" value="Sc_DH/Rdtase_CS"/>
</dbReference>
<dbReference type="PRINTS" id="PR00081">
    <property type="entry name" value="GDHRDH"/>
</dbReference>
<sequence length="264" mass="28993">MPVAIITGAASGIGLALSRQFTEQGWNVTLADVDVLGGQRAAEELGDQAFFHRTDVSNWDDVASLYKKTVEKFGRIDYVAANAGVADFQSLYEKNEGEPQKPNLGTIDIDLNGQIYCLYLAAHYFRQNGGDGGTIVFTSSNAGLYKLPTNPQYAAAKHGIIGLVRSVAPVFQKENIRVNCICPAFVPTSLAPEFLLKVMPSEHLTPMSTIMRAFENFAKDSSLVGKVAECSQGNIFYREQVEYCDESSRWHGEESSKLWEGAYN</sequence>
<evidence type="ECO:0000313" key="5">
    <source>
        <dbReference type="EMBL" id="CAH0055050.1"/>
    </source>
</evidence>
<reference evidence="5" key="1">
    <citation type="submission" date="2021-10" db="EMBL/GenBank/DDBJ databases">
        <authorList>
            <person name="Piombo E."/>
        </authorList>
    </citation>
    <scope>NUCLEOTIDE SEQUENCE</scope>
</reference>
<comment type="caution">
    <text evidence="5">The sequence shown here is derived from an EMBL/GenBank/DDBJ whole genome shotgun (WGS) entry which is preliminary data.</text>
</comment>
<proteinExistence type="inferred from homology"/>
<gene>
    <name evidence="5" type="ORF">CSOL1703_00016951</name>
</gene>
<dbReference type="AlphaFoldDB" id="A0A9N9ZEX2"/>
<dbReference type="OrthoDB" id="37659at2759"/>
<dbReference type="GO" id="GO:0016616">
    <property type="term" value="F:oxidoreductase activity, acting on the CH-OH group of donors, NAD or NADP as acceptor"/>
    <property type="evidence" value="ECO:0007669"/>
    <property type="project" value="TreeGrafter"/>
</dbReference>
<dbReference type="Pfam" id="PF00106">
    <property type="entry name" value="adh_short"/>
    <property type="match status" value="1"/>
</dbReference>
<evidence type="ECO:0000256" key="3">
    <source>
        <dbReference type="ARBA" id="ARBA00023002"/>
    </source>
</evidence>
<dbReference type="Proteomes" id="UP000775872">
    <property type="component" value="Unassembled WGS sequence"/>
</dbReference>
<dbReference type="PANTHER" id="PTHR44229:SF4">
    <property type="entry name" value="15-HYDROXYPROSTAGLANDIN DEHYDROGENASE [NAD(+)]"/>
    <property type="match status" value="1"/>
</dbReference>
<evidence type="ECO:0000256" key="4">
    <source>
        <dbReference type="RuleBase" id="RU000363"/>
    </source>
</evidence>
<dbReference type="Gene3D" id="3.40.50.720">
    <property type="entry name" value="NAD(P)-binding Rossmann-like Domain"/>
    <property type="match status" value="1"/>
</dbReference>
<dbReference type="GO" id="GO:0005737">
    <property type="term" value="C:cytoplasm"/>
    <property type="evidence" value="ECO:0007669"/>
    <property type="project" value="TreeGrafter"/>
</dbReference>